<name>A0AAV1MTQ2_SCOSC</name>
<evidence type="ECO:0000313" key="2">
    <source>
        <dbReference type="Proteomes" id="UP001314229"/>
    </source>
</evidence>
<dbReference type="Proteomes" id="UP001314229">
    <property type="component" value="Unassembled WGS sequence"/>
</dbReference>
<dbReference type="AlphaFoldDB" id="A0AAV1MTQ2"/>
<accession>A0AAV1MTQ2</accession>
<proteinExistence type="predicted"/>
<gene>
    <name evidence="1" type="ORF">FSCOSCO3_A015188</name>
</gene>
<evidence type="ECO:0000313" key="1">
    <source>
        <dbReference type="EMBL" id="CAK6950080.1"/>
    </source>
</evidence>
<organism evidence="1 2">
    <name type="scientific">Scomber scombrus</name>
    <name type="common">Atlantic mackerel</name>
    <name type="synonym">Scomber vernalis</name>
    <dbReference type="NCBI Taxonomy" id="13677"/>
    <lineage>
        <taxon>Eukaryota</taxon>
        <taxon>Metazoa</taxon>
        <taxon>Chordata</taxon>
        <taxon>Craniata</taxon>
        <taxon>Vertebrata</taxon>
        <taxon>Euteleostomi</taxon>
        <taxon>Actinopterygii</taxon>
        <taxon>Neopterygii</taxon>
        <taxon>Teleostei</taxon>
        <taxon>Neoteleostei</taxon>
        <taxon>Acanthomorphata</taxon>
        <taxon>Pelagiaria</taxon>
        <taxon>Scombriformes</taxon>
        <taxon>Scombridae</taxon>
        <taxon>Scomber</taxon>
    </lineage>
</organism>
<reference evidence="1 2" key="1">
    <citation type="submission" date="2024-01" db="EMBL/GenBank/DDBJ databases">
        <authorList>
            <person name="Alioto T."/>
            <person name="Alioto T."/>
            <person name="Gomez Garrido J."/>
        </authorList>
    </citation>
    <scope>NUCLEOTIDE SEQUENCE [LARGE SCALE GENOMIC DNA]</scope>
</reference>
<protein>
    <submittedName>
        <fullName evidence="1">Uncharacterized protein</fullName>
    </submittedName>
</protein>
<comment type="caution">
    <text evidence="1">The sequence shown here is derived from an EMBL/GenBank/DDBJ whole genome shotgun (WGS) entry which is preliminary data.</text>
</comment>
<keyword evidence="2" id="KW-1185">Reference proteome</keyword>
<dbReference type="EMBL" id="CAWUFR010000002">
    <property type="protein sequence ID" value="CAK6950080.1"/>
    <property type="molecule type" value="Genomic_DNA"/>
</dbReference>
<sequence>MTKISKLQLWYEVEEQLSQRDNMHEWIPISPLCTSPPLLEKKKDHRLFQLPLGVMQTKAMLAITNCDAETPIRGAFRLQCLSPEACPQTCSHGAMKRTKRRHQHDSMKAVALQGGMNEYLQVQIFSSVFYPFGKNLDPNLVSKVAMAINHEAGARHTHHFSSFNEKPLWCYIEHRLSEYAIQV</sequence>